<reference evidence="2" key="2">
    <citation type="submission" date="2021-04" db="EMBL/GenBank/DDBJ databases">
        <authorList>
            <person name="Gilroy R."/>
        </authorList>
    </citation>
    <scope>NUCLEOTIDE SEQUENCE</scope>
    <source>
        <strain evidence="2">12435</strain>
    </source>
</reference>
<dbReference type="EMBL" id="DXHS01000058">
    <property type="protein sequence ID" value="HIW02338.1"/>
    <property type="molecule type" value="Genomic_DNA"/>
</dbReference>
<gene>
    <name evidence="2" type="ORF">H9892_03280</name>
</gene>
<dbReference type="CDD" id="cd04301">
    <property type="entry name" value="NAT_SF"/>
    <property type="match status" value="1"/>
</dbReference>
<comment type="caution">
    <text evidence="2">The sequence shown here is derived from an EMBL/GenBank/DDBJ whole genome shotgun (WGS) entry which is preliminary data.</text>
</comment>
<dbReference type="InterPro" id="IPR000182">
    <property type="entry name" value="GNAT_dom"/>
</dbReference>
<dbReference type="SUPFAM" id="SSF55729">
    <property type="entry name" value="Acyl-CoA N-acyltransferases (Nat)"/>
    <property type="match status" value="1"/>
</dbReference>
<dbReference type="EC" id="2.3.1.-" evidence="2"/>
<organism evidence="2 3">
    <name type="scientific">Candidatus Protoclostridium stercorigallinarum</name>
    <dbReference type="NCBI Taxonomy" id="2838741"/>
    <lineage>
        <taxon>Bacteria</taxon>
        <taxon>Bacillati</taxon>
        <taxon>Bacillota</taxon>
        <taxon>Clostridia</taxon>
        <taxon>Candidatus Protoclostridium</taxon>
    </lineage>
</organism>
<accession>A0A9D1Q182</accession>
<keyword evidence="2" id="KW-0808">Transferase</keyword>
<dbReference type="Gene3D" id="3.40.630.30">
    <property type="match status" value="1"/>
</dbReference>
<dbReference type="Proteomes" id="UP000823990">
    <property type="component" value="Unassembled WGS sequence"/>
</dbReference>
<dbReference type="GO" id="GO:0016747">
    <property type="term" value="F:acyltransferase activity, transferring groups other than amino-acyl groups"/>
    <property type="evidence" value="ECO:0007669"/>
    <property type="project" value="InterPro"/>
</dbReference>
<dbReference type="InterPro" id="IPR050276">
    <property type="entry name" value="MshD_Acetyltransferase"/>
</dbReference>
<protein>
    <submittedName>
        <fullName evidence="2">GNAT family N-acetyltransferase</fullName>
        <ecNumber evidence="2">2.3.1.-</ecNumber>
    </submittedName>
</protein>
<dbReference type="PANTHER" id="PTHR43617:SF20">
    <property type="entry name" value="N-ALPHA-ACETYLTRANSFERASE RIMI"/>
    <property type="match status" value="1"/>
</dbReference>
<evidence type="ECO:0000313" key="3">
    <source>
        <dbReference type="Proteomes" id="UP000823990"/>
    </source>
</evidence>
<evidence type="ECO:0000259" key="1">
    <source>
        <dbReference type="PROSITE" id="PS51186"/>
    </source>
</evidence>
<reference evidence="2" key="1">
    <citation type="journal article" date="2021" name="PeerJ">
        <title>Extensive microbial diversity within the chicken gut microbiome revealed by metagenomics and culture.</title>
        <authorList>
            <person name="Gilroy R."/>
            <person name="Ravi A."/>
            <person name="Getino M."/>
            <person name="Pursley I."/>
            <person name="Horton D.L."/>
            <person name="Alikhan N.F."/>
            <person name="Baker D."/>
            <person name="Gharbi K."/>
            <person name="Hall N."/>
            <person name="Watson M."/>
            <person name="Adriaenssens E.M."/>
            <person name="Foster-Nyarko E."/>
            <person name="Jarju S."/>
            <person name="Secka A."/>
            <person name="Antonio M."/>
            <person name="Oren A."/>
            <person name="Chaudhuri R.R."/>
            <person name="La Ragione R."/>
            <person name="Hildebrand F."/>
            <person name="Pallen M.J."/>
        </authorList>
    </citation>
    <scope>NUCLEOTIDE SEQUENCE</scope>
    <source>
        <strain evidence="2">12435</strain>
    </source>
</reference>
<dbReference type="Pfam" id="PF13508">
    <property type="entry name" value="Acetyltransf_7"/>
    <property type="match status" value="1"/>
</dbReference>
<dbReference type="InterPro" id="IPR016181">
    <property type="entry name" value="Acyl_CoA_acyltransferase"/>
</dbReference>
<dbReference type="PROSITE" id="PS51186">
    <property type="entry name" value="GNAT"/>
    <property type="match status" value="1"/>
</dbReference>
<dbReference type="PANTHER" id="PTHR43617">
    <property type="entry name" value="L-AMINO ACID N-ACETYLTRANSFERASE"/>
    <property type="match status" value="1"/>
</dbReference>
<proteinExistence type="predicted"/>
<dbReference type="AlphaFoldDB" id="A0A9D1Q182"/>
<sequence length="141" mass="15570">MIRRANKDDERAVARLMRENVRPVWTDEQIHAAFVSPRTDIYVCDEGGVCGYVIAERVLDEGCISSIATDESKRRRGIGRALVRAALSGDAAHWYLEVNENNAPAIALYESCGFVLAGRRPGYYGDASACIMTREAVSKDT</sequence>
<evidence type="ECO:0000313" key="2">
    <source>
        <dbReference type="EMBL" id="HIW02338.1"/>
    </source>
</evidence>
<keyword evidence="2" id="KW-0012">Acyltransferase</keyword>
<name>A0A9D1Q182_9FIRM</name>
<feature type="domain" description="N-acetyltransferase" evidence="1">
    <location>
        <begin position="1"/>
        <end position="137"/>
    </location>
</feature>